<proteinExistence type="predicted"/>
<feature type="signal peptide" evidence="1">
    <location>
        <begin position="1"/>
        <end position="22"/>
    </location>
</feature>
<gene>
    <name evidence="2" type="ORF">ENQ76_08920</name>
</gene>
<dbReference type="EMBL" id="DSOK01000255">
    <property type="protein sequence ID" value="HEN15575.1"/>
    <property type="molecule type" value="Genomic_DNA"/>
</dbReference>
<evidence type="ECO:0000256" key="1">
    <source>
        <dbReference type="SAM" id="SignalP"/>
    </source>
</evidence>
<dbReference type="SUPFAM" id="SSF75005">
    <property type="entry name" value="Arabinanase/levansucrase/invertase"/>
    <property type="match status" value="1"/>
</dbReference>
<organism evidence="2">
    <name type="scientific">Schlesneria paludicola</name>
    <dbReference type="NCBI Taxonomy" id="360056"/>
    <lineage>
        <taxon>Bacteria</taxon>
        <taxon>Pseudomonadati</taxon>
        <taxon>Planctomycetota</taxon>
        <taxon>Planctomycetia</taxon>
        <taxon>Planctomycetales</taxon>
        <taxon>Planctomycetaceae</taxon>
        <taxon>Schlesneria</taxon>
    </lineage>
</organism>
<dbReference type="InterPro" id="IPR023296">
    <property type="entry name" value="Glyco_hydro_beta-prop_sf"/>
</dbReference>
<reference evidence="2" key="1">
    <citation type="journal article" date="2020" name="mSystems">
        <title>Genome- and Community-Level Interaction Insights into Carbon Utilization and Element Cycling Functions of Hydrothermarchaeota in Hydrothermal Sediment.</title>
        <authorList>
            <person name="Zhou Z."/>
            <person name="Liu Y."/>
            <person name="Xu W."/>
            <person name="Pan J."/>
            <person name="Luo Z.H."/>
            <person name="Li M."/>
        </authorList>
    </citation>
    <scope>NUCLEOTIDE SEQUENCE [LARGE SCALE GENOMIC DNA]</scope>
    <source>
        <strain evidence="2">SpSt-339</strain>
    </source>
</reference>
<name>A0A7C2P5X9_9PLAN</name>
<accession>A0A7C2P5X9</accession>
<sequence length="307" mass="34532">MRFLRLFAAVLLHSGVASIVAAAVLADEPLPAERAKFEPLPGNPVFTAAGEGHWDARIRERGWILRDGDQWRMWYTGYDGSRGGLKMLGQATSPDGIHWTRDARNPLYREHWVEDMCVVKHDGTYYMAAEGFLDRVHLLTSPDGLAWTRRGLLDVRLTTGEPIPRGAFGTPVLWIENGQWHLFYERGDKGVWLAKSTDLKVWTNVQDEPVLSPGPDAYDRDLVAMNQIVKHNGRYYAVYHGAAADKSPALWATGLAVSDDLLHWTKCAGNPLRPVAENKSSGLLIRHGDGFRLYTMHDRVDVHEARR</sequence>
<protein>
    <submittedName>
        <fullName evidence="2">Glycosylase</fullName>
    </submittedName>
</protein>
<dbReference type="Gene3D" id="2.115.10.20">
    <property type="entry name" value="Glycosyl hydrolase domain, family 43"/>
    <property type="match status" value="2"/>
</dbReference>
<dbReference type="AlphaFoldDB" id="A0A7C2P5X9"/>
<dbReference type="PANTHER" id="PTHR35279:SF1">
    <property type="entry name" value="ARABINANASE_LEVANSUCRASE_INVERTASE"/>
    <property type="match status" value="1"/>
</dbReference>
<keyword evidence="1" id="KW-0732">Signal</keyword>
<dbReference type="PANTHER" id="PTHR35279">
    <property type="match status" value="1"/>
</dbReference>
<evidence type="ECO:0000313" key="2">
    <source>
        <dbReference type="EMBL" id="HEN15575.1"/>
    </source>
</evidence>
<feature type="chain" id="PRO_5028300907" evidence="1">
    <location>
        <begin position="23"/>
        <end position="307"/>
    </location>
</feature>
<comment type="caution">
    <text evidence="2">The sequence shown here is derived from an EMBL/GenBank/DDBJ whole genome shotgun (WGS) entry which is preliminary data.</text>
</comment>